<accession>Q6Z9V3</accession>
<reference evidence="3" key="3">
    <citation type="journal article" date="2005" name="Nature">
        <title>The map-based sequence of the rice genome.</title>
        <authorList>
            <consortium name="International rice genome sequencing project (IRGSP)"/>
            <person name="Matsumoto T."/>
            <person name="Wu J."/>
            <person name="Kanamori H."/>
            <person name="Katayose Y."/>
            <person name="Fujisawa M."/>
            <person name="Namiki N."/>
            <person name="Mizuno H."/>
            <person name="Yamamoto K."/>
            <person name="Antonio B.A."/>
            <person name="Baba T."/>
            <person name="Sakata K."/>
            <person name="Nagamura Y."/>
            <person name="Aoki H."/>
            <person name="Arikawa K."/>
            <person name="Arita K."/>
            <person name="Bito T."/>
            <person name="Chiden Y."/>
            <person name="Fujitsuka N."/>
            <person name="Fukunaka R."/>
            <person name="Hamada M."/>
            <person name="Harada C."/>
            <person name="Hayashi A."/>
            <person name="Hijishita S."/>
            <person name="Honda M."/>
            <person name="Hosokawa S."/>
            <person name="Ichikawa Y."/>
            <person name="Idonuma A."/>
            <person name="Iijima M."/>
            <person name="Ikeda M."/>
            <person name="Ikeno M."/>
            <person name="Ito K."/>
            <person name="Ito S."/>
            <person name="Ito T."/>
            <person name="Ito Y."/>
            <person name="Ito Y."/>
            <person name="Iwabuchi A."/>
            <person name="Kamiya K."/>
            <person name="Karasawa W."/>
            <person name="Kurita K."/>
            <person name="Katagiri S."/>
            <person name="Kikuta A."/>
            <person name="Kobayashi H."/>
            <person name="Kobayashi N."/>
            <person name="Machita K."/>
            <person name="Maehara T."/>
            <person name="Masukawa M."/>
            <person name="Mizubayashi T."/>
            <person name="Mukai Y."/>
            <person name="Nagasaki H."/>
            <person name="Nagata Y."/>
            <person name="Naito S."/>
            <person name="Nakashima M."/>
            <person name="Nakama Y."/>
            <person name="Nakamichi Y."/>
            <person name="Nakamura M."/>
            <person name="Meguro A."/>
            <person name="Negishi M."/>
            <person name="Ohta I."/>
            <person name="Ohta T."/>
            <person name="Okamoto M."/>
            <person name="Ono N."/>
            <person name="Saji S."/>
            <person name="Sakaguchi M."/>
            <person name="Sakai K."/>
            <person name="Shibata M."/>
            <person name="Shimokawa T."/>
            <person name="Song J."/>
            <person name="Takazaki Y."/>
            <person name="Terasawa K."/>
            <person name="Tsugane M."/>
            <person name="Tsuji K."/>
            <person name="Ueda S."/>
            <person name="Waki K."/>
            <person name="Yamagata H."/>
            <person name="Yamamoto M."/>
            <person name="Yamamoto S."/>
            <person name="Yamane H."/>
            <person name="Yoshiki S."/>
            <person name="Yoshihara R."/>
            <person name="Yukawa K."/>
            <person name="Zhong H."/>
            <person name="Yano M."/>
            <person name="Yuan Q."/>
            <person name="Ouyang S."/>
            <person name="Liu J."/>
            <person name="Jones K.M."/>
            <person name="Gansberger K."/>
            <person name="Moffat K."/>
            <person name="Hill J."/>
            <person name="Bera J."/>
            <person name="Fadrosh D."/>
            <person name="Jin S."/>
            <person name="Johri S."/>
            <person name="Kim M."/>
            <person name="Overton L."/>
            <person name="Reardon M."/>
            <person name="Tsitrin T."/>
            <person name="Vuong H."/>
            <person name="Weaver B."/>
            <person name="Ciecko A."/>
            <person name="Tallon L."/>
            <person name="Jackson J."/>
            <person name="Pai G."/>
            <person name="Aken S.V."/>
            <person name="Utterback T."/>
            <person name="Reidmuller S."/>
            <person name="Feldblyum T."/>
            <person name="Hsiao J."/>
            <person name="Zismann V."/>
            <person name="Iobst S."/>
            <person name="de Vazeille A.R."/>
            <person name="Buell C.R."/>
            <person name="Ying K."/>
            <person name="Li Y."/>
            <person name="Lu T."/>
            <person name="Huang Y."/>
            <person name="Zhao Q."/>
            <person name="Feng Q."/>
            <person name="Zhang L."/>
            <person name="Zhu J."/>
            <person name="Weng Q."/>
            <person name="Mu J."/>
            <person name="Lu Y."/>
            <person name="Fan D."/>
            <person name="Liu Y."/>
            <person name="Guan J."/>
            <person name="Zhang Y."/>
            <person name="Yu S."/>
            <person name="Liu X."/>
            <person name="Zhang Y."/>
            <person name="Hong G."/>
            <person name="Han B."/>
            <person name="Choisne N."/>
            <person name="Demange N."/>
            <person name="Orjeda G."/>
            <person name="Samain S."/>
            <person name="Cattolico L."/>
            <person name="Pelletier E."/>
            <person name="Couloux A."/>
            <person name="Segurens B."/>
            <person name="Wincker P."/>
            <person name="D'Hont A."/>
            <person name="Scarpelli C."/>
            <person name="Weissenbach J."/>
            <person name="Salanoubat M."/>
            <person name="Quetier F."/>
            <person name="Yu Y."/>
            <person name="Kim H.R."/>
            <person name="Rambo T."/>
            <person name="Currie J."/>
            <person name="Collura K."/>
            <person name="Luo M."/>
            <person name="Yang T."/>
            <person name="Ammiraju J.S.S."/>
            <person name="Engler F."/>
            <person name="Soderlund C."/>
            <person name="Wing R.A."/>
            <person name="Palmer L.E."/>
            <person name="de la Bastide M."/>
            <person name="Spiegel L."/>
            <person name="Nascimento L."/>
            <person name="Zutavern T."/>
            <person name="O'Shaughnessy A."/>
            <person name="Dike S."/>
            <person name="Dedhia N."/>
            <person name="Preston R."/>
            <person name="Balija V."/>
            <person name="McCombie W.R."/>
            <person name="Chow T."/>
            <person name="Chen H."/>
            <person name="Chung M."/>
            <person name="Chen C."/>
            <person name="Shaw J."/>
            <person name="Wu H."/>
            <person name="Hsiao K."/>
            <person name="Chao Y."/>
            <person name="Chu M."/>
            <person name="Cheng C."/>
            <person name="Hour A."/>
            <person name="Lee P."/>
            <person name="Lin S."/>
            <person name="Lin Y."/>
            <person name="Liou J."/>
            <person name="Liu S."/>
            <person name="Hsing Y."/>
            <person name="Raghuvanshi S."/>
            <person name="Mohanty A."/>
            <person name="Bharti A.K."/>
            <person name="Gaur A."/>
            <person name="Gupta V."/>
            <person name="Kumar D."/>
            <person name="Ravi V."/>
            <person name="Vij S."/>
            <person name="Kapur A."/>
            <person name="Khurana P."/>
            <person name="Khurana P."/>
            <person name="Khurana J.P."/>
            <person name="Tyagi A.K."/>
            <person name="Gaikwad K."/>
            <person name="Singh A."/>
            <person name="Dalal V."/>
            <person name="Srivastava S."/>
            <person name="Dixit A."/>
            <person name="Pal A.K."/>
            <person name="Ghazi I.A."/>
            <person name="Yadav M."/>
            <person name="Pandit A."/>
            <person name="Bhargava A."/>
            <person name="Sureshbabu K."/>
            <person name="Batra K."/>
            <person name="Sharma T.R."/>
            <person name="Mohapatra T."/>
            <person name="Singh N.K."/>
            <person name="Messing J."/>
            <person name="Nelson A.B."/>
            <person name="Fuks G."/>
            <person name="Kavchok S."/>
            <person name="Keizer G."/>
            <person name="Linton E."/>
            <person name="Llaca V."/>
            <person name="Song R."/>
            <person name="Tanyolac B."/>
            <person name="Young S."/>
            <person name="Ho-Il K."/>
            <person name="Hahn J.H."/>
            <person name="Sangsakoo G."/>
            <person name="Vanavichit A."/>
            <person name="de Mattos Luiz.A.T."/>
            <person name="Zimmer P.D."/>
            <person name="Malone G."/>
            <person name="Dellagostin O."/>
            <person name="de Oliveira A.C."/>
            <person name="Bevan M."/>
            <person name="Bancroft I."/>
            <person name="Minx P."/>
            <person name="Cordum H."/>
            <person name="Wilson R."/>
            <person name="Cheng Z."/>
            <person name="Jin W."/>
            <person name="Jiang J."/>
            <person name="Leong S.A."/>
            <person name="Iwama H."/>
            <person name="Gojobori T."/>
            <person name="Itoh T."/>
            <person name="Niimura Y."/>
            <person name="Fujii Y."/>
            <person name="Habara T."/>
            <person name="Sakai H."/>
            <person name="Sato Y."/>
            <person name="Wilson G."/>
            <person name="Kumar K."/>
            <person name="McCouch S."/>
            <person name="Juretic N."/>
            <person name="Hoen D."/>
            <person name="Wright S."/>
            <person name="Bruskiewich R."/>
            <person name="Bureau T."/>
            <person name="Miyao A."/>
            <person name="Hirochika H."/>
            <person name="Nishikawa T."/>
            <person name="Kadowaki K."/>
            <person name="Sugiura M."/>
            <person name="Burr B."/>
            <person name="Sasaki T."/>
        </authorList>
    </citation>
    <scope>NUCLEOTIDE SEQUENCE [LARGE SCALE GENOMIC DNA]</scope>
    <source>
        <strain evidence="3">cv. Nipponbare</strain>
    </source>
</reference>
<proteinExistence type="predicted"/>
<dbReference type="Proteomes" id="UP000000763">
    <property type="component" value="Chromosome 8"/>
</dbReference>
<name>Q6Z9V3_ORYSJ</name>
<reference evidence="2" key="1">
    <citation type="submission" date="2002-01" db="EMBL/GenBank/DDBJ databases">
        <title>Oryza sativa nipponbare(GA3) genomic DNA, chromosome 8, PAC clone:P0042B03.</title>
        <authorList>
            <person name="Sasaki T."/>
            <person name="Matsumoto T."/>
            <person name="Yamamoto K."/>
        </authorList>
    </citation>
    <scope>NUCLEOTIDE SEQUENCE</scope>
</reference>
<reference evidence="3" key="4">
    <citation type="journal article" date="2008" name="Nucleic Acids Res.">
        <title>The rice annotation project database (RAP-DB): 2008 update.</title>
        <authorList>
            <consortium name="The rice annotation project (RAP)"/>
        </authorList>
    </citation>
    <scope>GENOME REANNOTATION</scope>
    <source>
        <strain evidence="3">cv. Nipponbare</strain>
    </source>
</reference>
<protein>
    <submittedName>
        <fullName evidence="1">Uncharacterized protein</fullName>
    </submittedName>
</protein>
<sequence>MNPVGHSAVTVLKAICLLSVVFRQAKNSTEYCPDVMNFQDAESSIHGLSLLLANAFLFECIQYQLHLILILLVLDHSGLHFLREWKCLWSSFYQ</sequence>
<evidence type="ECO:0000313" key="2">
    <source>
        <dbReference type="EMBL" id="BAC99622.1"/>
    </source>
</evidence>
<organism evidence="1 3">
    <name type="scientific">Oryza sativa subsp. japonica</name>
    <name type="common">Rice</name>
    <dbReference type="NCBI Taxonomy" id="39947"/>
    <lineage>
        <taxon>Eukaryota</taxon>
        <taxon>Viridiplantae</taxon>
        <taxon>Streptophyta</taxon>
        <taxon>Embryophyta</taxon>
        <taxon>Tracheophyta</taxon>
        <taxon>Spermatophyta</taxon>
        <taxon>Magnoliopsida</taxon>
        <taxon>Liliopsida</taxon>
        <taxon>Poales</taxon>
        <taxon>Poaceae</taxon>
        <taxon>BOP clade</taxon>
        <taxon>Oryzoideae</taxon>
        <taxon>Oryzeae</taxon>
        <taxon>Oryzinae</taxon>
        <taxon>Oryza</taxon>
        <taxon>Oryza sativa</taxon>
    </lineage>
</organism>
<dbReference type="AlphaFoldDB" id="Q6Z9V3"/>
<gene>
    <name evidence="2" type="ORF">P0042B03.8</name>
    <name evidence="1" type="ORF">P0453D01.41</name>
</gene>
<evidence type="ECO:0000313" key="3">
    <source>
        <dbReference type="Proteomes" id="UP000000763"/>
    </source>
</evidence>
<reference evidence="1" key="2">
    <citation type="submission" date="2002-01" db="EMBL/GenBank/DDBJ databases">
        <title>Oryza sativa nipponbare(GA3) genomic DNA, chromosome 8, PAC clone:P0453D01.</title>
        <authorList>
            <person name="Sasaki T."/>
            <person name="Matsumoto T."/>
            <person name="Yamamoto K."/>
        </authorList>
    </citation>
    <scope>NUCLEOTIDE SEQUENCE</scope>
</reference>
<dbReference type="EMBL" id="AP004691">
    <property type="protein sequence ID" value="BAC98622.1"/>
    <property type="molecule type" value="Genomic_DNA"/>
</dbReference>
<evidence type="ECO:0000313" key="1">
    <source>
        <dbReference type="EMBL" id="BAC98622.1"/>
    </source>
</evidence>
<dbReference type="EMBL" id="AP004658">
    <property type="protein sequence ID" value="BAC99622.1"/>
    <property type="molecule type" value="Genomic_DNA"/>
</dbReference>